<comment type="caution">
    <text evidence="1">The sequence shown here is derived from an EMBL/GenBank/DDBJ whole genome shotgun (WGS) entry which is preliminary data.</text>
</comment>
<sequence length="93" mass="9723">MTTSPSHAPRVLLVSPRFNANSFWGFEAACALQGARCLAPPLGLVTLAAMLPGDWCLRLIDCNAEEFTDSDIAGADLVMTGGMLPQEAGTTAV</sequence>
<evidence type="ECO:0000313" key="2">
    <source>
        <dbReference type="Proteomes" id="UP000035955"/>
    </source>
</evidence>
<evidence type="ECO:0008006" key="3">
    <source>
        <dbReference type="Google" id="ProtNLM"/>
    </source>
</evidence>
<proteinExistence type="predicted"/>
<reference evidence="1 2" key="1">
    <citation type="submission" date="2015-03" db="EMBL/GenBank/DDBJ databases">
        <title>Genome sequencing of Methylobacterium variabile DSM 16961.</title>
        <authorList>
            <person name="Chaudhry V."/>
            <person name="Patil P.B."/>
        </authorList>
    </citation>
    <scope>NUCLEOTIDE SEQUENCE [LARGE SCALE GENOMIC DNA]</scope>
    <source>
        <strain evidence="1 2">DSM 16961</strain>
    </source>
</reference>
<evidence type="ECO:0000313" key="1">
    <source>
        <dbReference type="EMBL" id="KMO27106.1"/>
    </source>
</evidence>
<feature type="non-terminal residue" evidence="1">
    <location>
        <position position="93"/>
    </location>
</feature>
<keyword evidence="2" id="KW-1185">Reference proteome</keyword>
<accession>A0A0J6UM69</accession>
<dbReference type="AlphaFoldDB" id="A0A0J6UM69"/>
<gene>
    <name evidence="1" type="ORF">VQ02_33700</name>
</gene>
<organism evidence="1 2">
    <name type="scientific">Methylobacterium variabile</name>
    <dbReference type="NCBI Taxonomy" id="298794"/>
    <lineage>
        <taxon>Bacteria</taxon>
        <taxon>Pseudomonadati</taxon>
        <taxon>Pseudomonadota</taxon>
        <taxon>Alphaproteobacteria</taxon>
        <taxon>Hyphomicrobiales</taxon>
        <taxon>Methylobacteriaceae</taxon>
        <taxon>Methylobacterium</taxon>
    </lineage>
</organism>
<dbReference type="EMBL" id="LABY01000422">
    <property type="protein sequence ID" value="KMO27106.1"/>
    <property type="molecule type" value="Genomic_DNA"/>
</dbReference>
<name>A0A0J6UM69_9HYPH</name>
<protein>
    <recommendedName>
        <fullName evidence="3">Glutamine amidotransferase</fullName>
    </recommendedName>
</protein>
<dbReference type="Proteomes" id="UP000035955">
    <property type="component" value="Unassembled WGS sequence"/>
</dbReference>